<name>A0A6A6JNU0_WESOR</name>
<gene>
    <name evidence="2" type="ORF">EI97DRAFT_374085</name>
</gene>
<keyword evidence="1" id="KW-1133">Transmembrane helix</keyword>
<evidence type="ECO:0000256" key="1">
    <source>
        <dbReference type="SAM" id="Phobius"/>
    </source>
</evidence>
<keyword evidence="3" id="KW-1185">Reference proteome</keyword>
<dbReference type="RefSeq" id="XP_033655352.1">
    <property type="nucleotide sequence ID" value="XM_033795435.1"/>
</dbReference>
<evidence type="ECO:0000313" key="2">
    <source>
        <dbReference type="EMBL" id="KAF2277813.1"/>
    </source>
</evidence>
<dbReference type="EMBL" id="ML986489">
    <property type="protein sequence ID" value="KAF2277813.1"/>
    <property type="molecule type" value="Genomic_DNA"/>
</dbReference>
<dbReference type="AlphaFoldDB" id="A0A6A6JNU0"/>
<feature type="transmembrane region" description="Helical" evidence="1">
    <location>
        <begin position="387"/>
        <end position="404"/>
    </location>
</feature>
<dbReference type="PANTHER" id="PTHR35395">
    <property type="entry name" value="DUF6536 DOMAIN-CONTAINING PROTEIN"/>
    <property type="match status" value="1"/>
</dbReference>
<accession>A0A6A6JNU0</accession>
<keyword evidence="1" id="KW-0812">Transmembrane</keyword>
<keyword evidence="1" id="KW-0472">Membrane</keyword>
<dbReference type="GeneID" id="54548610"/>
<feature type="transmembrane region" description="Helical" evidence="1">
    <location>
        <begin position="517"/>
        <end position="541"/>
    </location>
</feature>
<protein>
    <submittedName>
        <fullName evidence="2">Uncharacterized protein</fullName>
    </submittedName>
</protein>
<proteinExistence type="predicted"/>
<dbReference type="Proteomes" id="UP000800097">
    <property type="component" value="Unassembled WGS sequence"/>
</dbReference>
<reference evidence="2" key="1">
    <citation type="journal article" date="2020" name="Stud. Mycol.">
        <title>101 Dothideomycetes genomes: a test case for predicting lifestyles and emergence of pathogens.</title>
        <authorList>
            <person name="Haridas S."/>
            <person name="Albert R."/>
            <person name="Binder M."/>
            <person name="Bloem J."/>
            <person name="Labutti K."/>
            <person name="Salamov A."/>
            <person name="Andreopoulos B."/>
            <person name="Baker S."/>
            <person name="Barry K."/>
            <person name="Bills G."/>
            <person name="Bluhm B."/>
            <person name="Cannon C."/>
            <person name="Castanera R."/>
            <person name="Culley D."/>
            <person name="Daum C."/>
            <person name="Ezra D."/>
            <person name="Gonzalez J."/>
            <person name="Henrissat B."/>
            <person name="Kuo A."/>
            <person name="Liang C."/>
            <person name="Lipzen A."/>
            <person name="Lutzoni F."/>
            <person name="Magnuson J."/>
            <person name="Mondo S."/>
            <person name="Nolan M."/>
            <person name="Ohm R."/>
            <person name="Pangilinan J."/>
            <person name="Park H.-J."/>
            <person name="Ramirez L."/>
            <person name="Alfaro M."/>
            <person name="Sun H."/>
            <person name="Tritt A."/>
            <person name="Yoshinaga Y."/>
            <person name="Zwiers L.-H."/>
            <person name="Turgeon B."/>
            <person name="Goodwin S."/>
            <person name="Spatafora J."/>
            <person name="Crous P."/>
            <person name="Grigoriev I."/>
        </authorList>
    </citation>
    <scope>NUCLEOTIDE SEQUENCE</scope>
    <source>
        <strain evidence="2">CBS 379.55</strain>
    </source>
</reference>
<dbReference type="OrthoDB" id="5429634at2759"/>
<evidence type="ECO:0000313" key="3">
    <source>
        <dbReference type="Proteomes" id="UP000800097"/>
    </source>
</evidence>
<feature type="transmembrane region" description="Helical" evidence="1">
    <location>
        <begin position="463"/>
        <end position="488"/>
    </location>
</feature>
<dbReference type="PANTHER" id="PTHR35395:SF1">
    <property type="entry name" value="DUF6536 DOMAIN-CONTAINING PROTEIN"/>
    <property type="match status" value="1"/>
</dbReference>
<organism evidence="2 3">
    <name type="scientific">Westerdykella ornata</name>
    <dbReference type="NCBI Taxonomy" id="318751"/>
    <lineage>
        <taxon>Eukaryota</taxon>
        <taxon>Fungi</taxon>
        <taxon>Dikarya</taxon>
        <taxon>Ascomycota</taxon>
        <taxon>Pezizomycotina</taxon>
        <taxon>Dothideomycetes</taxon>
        <taxon>Pleosporomycetidae</taxon>
        <taxon>Pleosporales</taxon>
        <taxon>Sporormiaceae</taxon>
        <taxon>Westerdykella</taxon>
    </lineage>
</organism>
<feature type="transmembrane region" description="Helical" evidence="1">
    <location>
        <begin position="350"/>
        <end position="375"/>
    </location>
</feature>
<sequence length="618" mass="68818">MVAVVYSTLPQDTTDTTPSQHRLYIIQPSPDNNLNAKIRSTRQKTFSGTKFALRSFAILTTTILFSNIGWLKRDRSRAWKGEMASRRRCELSQPLACFLEKGYYLPYPGLRFSALQSLSTSRYDWAVVTETFLTGAPFDETFSFANREIAESEMRDFAELQSWVKSYERIENGECLRTYGNGFQTTRRHVALVSSESNSNTSILAYGTTYGASETTNGWVCSSDDWCNTALLNPATWSVYDHPISYCLSERIPEACSVKFSFEIMKILIAFNAIKLVVMVYVLWRFDAEDLIATTGDAVASFLKSEDPTTHHMCLANKRNLRVFWNWPRTPKPYPNNTKRWHLAVSKTRWLVFIISLAACIGLVTIFLVMGIVYLREKSPGISLTGLWKMGIGTINANALVWVLDEGFINTVIAANVPQLFLAALWILHNSIVCPMFSAVDWDSFSFHPKTLMVASPAGKQRGTWLLGAPLLYGGPLVILHILTHWIVSQSIFVVQAETYDRYGGLLPDDTVSNCGYSPIAIIFTLVLGLLIFAITVALGLRKFSKGGAPVVSTCTAAISAACHPGIALNEEAVYNDFMWAEVGAGWTPVGHCSLISGDILMSYPGYARKPVEGRLYA</sequence>
<feature type="transmembrane region" description="Helical" evidence="1">
    <location>
        <begin position="267"/>
        <end position="284"/>
    </location>
</feature>